<dbReference type="InterPro" id="IPR051782">
    <property type="entry name" value="ABC_Transporter_VariousFunc"/>
</dbReference>
<reference evidence="6" key="1">
    <citation type="submission" date="2015-07" db="EMBL/GenBank/DDBJ databases">
        <title>Draft Genome Sequence of Oceanobacillus picturae Heshi-B3 that Was Isolated from Fermented Rice Bran with Aging Salted Mackerel, Which Was Named Heshiko as Traditional Fermented Seafood in Japan.</title>
        <authorList>
            <person name="Akuzawa S."/>
            <person name="Nakagawa J."/>
            <person name="Kanekatsu T."/>
            <person name="Kanesaki Y."/>
            <person name="Suzuki T."/>
        </authorList>
    </citation>
    <scope>NUCLEOTIDE SEQUENCE [LARGE SCALE GENOMIC DNA]</scope>
    <source>
        <strain evidence="6">Heshi-B3</strain>
    </source>
</reference>
<dbReference type="GO" id="GO:0005524">
    <property type="term" value="F:ATP binding"/>
    <property type="evidence" value="ECO:0007669"/>
    <property type="project" value="UniProtKB-KW"/>
</dbReference>
<comment type="caution">
    <text evidence="5">The sequence shown here is derived from an EMBL/GenBank/DDBJ whole genome shotgun (WGS) entry which is preliminary data.</text>
</comment>
<dbReference type="InterPro" id="IPR027417">
    <property type="entry name" value="P-loop_NTPase"/>
</dbReference>
<evidence type="ECO:0000259" key="4">
    <source>
        <dbReference type="PROSITE" id="PS50893"/>
    </source>
</evidence>
<protein>
    <submittedName>
        <fullName evidence="5">ABC transporter ATP-binding protein</fullName>
    </submittedName>
</protein>
<dbReference type="PROSITE" id="PS50893">
    <property type="entry name" value="ABC_TRANSPORTER_2"/>
    <property type="match status" value="1"/>
</dbReference>
<reference evidence="5 6" key="2">
    <citation type="journal article" date="2016" name="Genome Announc.">
        <title>Draft Genome Sequence of Oceanobacillus picturae Heshi-B3, Isolated from Fermented Rice Bran in a Traditional Japanese Seafood Dish.</title>
        <authorList>
            <person name="Akuzawa S."/>
            <person name="Nagaoka J."/>
            <person name="Kanekatsu M."/>
            <person name="Kanesaki Y."/>
            <person name="Suzuki T."/>
        </authorList>
    </citation>
    <scope>NUCLEOTIDE SEQUENCE [LARGE SCALE GENOMIC DNA]</scope>
    <source>
        <strain evidence="5 6">Heshi-B3</strain>
    </source>
</reference>
<gene>
    <name evidence="5" type="ORF">OPHB3_3718</name>
</gene>
<feature type="domain" description="ABC transporter" evidence="4">
    <location>
        <begin position="3"/>
        <end position="202"/>
    </location>
</feature>
<dbReference type="PANTHER" id="PTHR42939">
    <property type="entry name" value="ABC TRANSPORTER ATP-BINDING PROTEIN ALBC-RELATED"/>
    <property type="match status" value="1"/>
</dbReference>
<dbReference type="GO" id="GO:0016887">
    <property type="term" value="F:ATP hydrolysis activity"/>
    <property type="evidence" value="ECO:0007669"/>
    <property type="project" value="InterPro"/>
</dbReference>
<accession>A0A0U9HJ05</accession>
<keyword evidence="1" id="KW-0813">Transport</keyword>
<evidence type="ECO:0000313" key="6">
    <source>
        <dbReference type="Proteomes" id="UP000052946"/>
    </source>
</evidence>
<evidence type="ECO:0000256" key="1">
    <source>
        <dbReference type="ARBA" id="ARBA00022448"/>
    </source>
</evidence>
<name>A0A0U9HJ05_9BACI</name>
<sequence length="202" mass="23088">MSLKFANCTKKFKDHFILDKVDFEISKGLFHLKGRNGAGKSTLLRIISGLDNQYSGNIIKYEDPTLYLNHDPIGIHPFTIRENLEILWNTFKIIPSTKQLSRVKDFFNGNLDVSYSRASTGMKAKIGLSLIFVKDWETILIDETMSTLDTESIDMLSERLVDLAKKEMATIIYVSHSMVNKRLNENSSIIYVGEGELMWENV</sequence>
<evidence type="ECO:0000313" key="5">
    <source>
        <dbReference type="EMBL" id="GAQ19734.1"/>
    </source>
</evidence>
<dbReference type="AlphaFoldDB" id="A0A0U9HJ05"/>
<dbReference type="Gene3D" id="3.40.50.300">
    <property type="entry name" value="P-loop containing nucleotide triphosphate hydrolases"/>
    <property type="match status" value="1"/>
</dbReference>
<dbReference type="Proteomes" id="UP000052946">
    <property type="component" value="Unassembled WGS sequence"/>
</dbReference>
<organism evidence="5 6">
    <name type="scientific">Oceanobacillus picturae</name>
    <dbReference type="NCBI Taxonomy" id="171693"/>
    <lineage>
        <taxon>Bacteria</taxon>
        <taxon>Bacillati</taxon>
        <taxon>Bacillota</taxon>
        <taxon>Bacilli</taxon>
        <taxon>Bacillales</taxon>
        <taxon>Bacillaceae</taxon>
        <taxon>Oceanobacillus</taxon>
    </lineage>
</organism>
<dbReference type="RefSeq" id="WP_058951283.1">
    <property type="nucleotide sequence ID" value="NZ_BBXV01000063.1"/>
</dbReference>
<dbReference type="EMBL" id="BBXV01000063">
    <property type="protein sequence ID" value="GAQ19734.1"/>
    <property type="molecule type" value="Genomic_DNA"/>
</dbReference>
<evidence type="ECO:0000256" key="2">
    <source>
        <dbReference type="ARBA" id="ARBA00022741"/>
    </source>
</evidence>
<keyword evidence="2" id="KW-0547">Nucleotide-binding</keyword>
<dbReference type="OrthoDB" id="9776369at2"/>
<proteinExistence type="predicted"/>
<dbReference type="PANTHER" id="PTHR42939:SF1">
    <property type="entry name" value="ABC TRANSPORTER ATP-BINDING PROTEIN ALBC-RELATED"/>
    <property type="match status" value="1"/>
</dbReference>
<keyword evidence="3 5" id="KW-0067">ATP-binding</keyword>
<evidence type="ECO:0000256" key="3">
    <source>
        <dbReference type="ARBA" id="ARBA00022840"/>
    </source>
</evidence>
<dbReference type="InterPro" id="IPR003439">
    <property type="entry name" value="ABC_transporter-like_ATP-bd"/>
</dbReference>
<dbReference type="Pfam" id="PF00005">
    <property type="entry name" value="ABC_tran"/>
    <property type="match status" value="1"/>
</dbReference>
<dbReference type="SUPFAM" id="SSF52540">
    <property type="entry name" value="P-loop containing nucleoside triphosphate hydrolases"/>
    <property type="match status" value="1"/>
</dbReference>